<keyword evidence="9" id="KW-0418">Kinase</keyword>
<dbReference type="FunFam" id="3.30.200.20:FF:000593">
    <property type="entry name" value="Predicted protein"/>
    <property type="match status" value="1"/>
</dbReference>
<dbReference type="InterPro" id="IPR003961">
    <property type="entry name" value="FN3_dom"/>
</dbReference>
<keyword evidence="6" id="KW-0732">Signal</keyword>
<evidence type="ECO:0000256" key="18">
    <source>
        <dbReference type="ARBA" id="ARBA00056965"/>
    </source>
</evidence>
<comment type="caution">
    <text evidence="24">The sequence shown here is derived from an EMBL/GenBank/DDBJ whole genome shotgun (WGS) entry which is preliminary data.</text>
</comment>
<dbReference type="Pfam" id="PF07714">
    <property type="entry name" value="PK_Tyr_Ser-Thr"/>
    <property type="match status" value="1"/>
</dbReference>
<evidence type="ECO:0000256" key="5">
    <source>
        <dbReference type="ARBA" id="ARBA00022692"/>
    </source>
</evidence>
<dbReference type="SUPFAM" id="SSF56112">
    <property type="entry name" value="Protein kinase-like (PK-like)"/>
    <property type="match status" value="1"/>
</dbReference>
<dbReference type="GO" id="GO:0007169">
    <property type="term" value="P:cell surface receptor protein tyrosine kinase signaling pathway"/>
    <property type="evidence" value="ECO:0007669"/>
    <property type="project" value="TreeGrafter"/>
</dbReference>
<dbReference type="GO" id="GO:0004714">
    <property type="term" value="F:transmembrane receptor protein tyrosine kinase activity"/>
    <property type="evidence" value="ECO:0007669"/>
    <property type="project" value="UniProtKB-EC"/>
</dbReference>
<evidence type="ECO:0000256" key="13">
    <source>
        <dbReference type="ARBA" id="ARBA00023137"/>
    </source>
</evidence>
<protein>
    <recommendedName>
        <fullName evidence="2">receptor protein-tyrosine kinase</fullName>
        <ecNumber evidence="2">2.7.10.1</ecNumber>
    </recommendedName>
</protein>
<evidence type="ECO:0000256" key="1">
    <source>
        <dbReference type="ARBA" id="ARBA00004167"/>
    </source>
</evidence>
<dbReference type="InterPro" id="IPR011009">
    <property type="entry name" value="Kinase-like_dom_sf"/>
</dbReference>
<keyword evidence="16" id="KW-0325">Glycoprotein</keyword>
<keyword evidence="7" id="KW-0677">Repeat</keyword>
<feature type="transmembrane region" description="Helical" evidence="20">
    <location>
        <begin position="215"/>
        <end position="238"/>
    </location>
</feature>
<sequence length="506" mass="56487">MVMKVLSYKYTPELQNKSSPVYKETERNFTKVMDKVFQNTPGYQRTQVLNFTKGSVKVDFRVIIVVVATDPKNASSIVDKGAETGQKVVRQAKSGNLPGIAVDPVVEVKGPPPEPLNVTVSDKKSNQLSVQWLPPEETIAFGIYGYVVQHWRFATKDVFAKHVKAPEGKSEFSYQIQNLEPDTSYVIRVAAKNNYGKNFNEGTAYQTLPAPPFDWVVALIGIAVAFVIALIIGVIIYLRLTRRGTREQQYGEREMPPAEMHLYSDDIFRDRTNERGSKFSFVNASFKPTEVNWTEIPYESINLMDEIGSGAFGVVYKGEILRGKNDVTPCAVKALKASATDEEVRDLYNELEIMTNVGKHPNLVNLIGACTENGKLLVVLEIAENGSLLEFLKRHRSKNEGYEGEGTSPGGALPEDIKLRISLDVARGMTHLSKHRGKLPIKWMAIESLETYVFTLESDVWSYGVLLWEIESGGVKPYPGLTATELMSELRKGYRLEKPNGCSDAM</sequence>
<evidence type="ECO:0000256" key="7">
    <source>
        <dbReference type="ARBA" id="ARBA00022737"/>
    </source>
</evidence>
<accession>A0AAD9UZP3</accession>
<dbReference type="InterPro" id="IPR001245">
    <property type="entry name" value="Ser-Thr/Tyr_kinase_cat_dom"/>
</dbReference>
<dbReference type="CDD" id="cd00063">
    <property type="entry name" value="FN3"/>
    <property type="match status" value="1"/>
</dbReference>
<keyword evidence="13" id="KW-0829">Tyrosine-protein kinase</keyword>
<keyword evidence="10 19" id="KW-0067">ATP-binding</keyword>
<dbReference type="EMBL" id="JARQWQ010000061">
    <property type="protein sequence ID" value="KAK2555707.1"/>
    <property type="molecule type" value="Genomic_DNA"/>
</dbReference>
<dbReference type="InterPro" id="IPR000082">
    <property type="entry name" value="SEA_dom"/>
</dbReference>
<keyword evidence="17" id="KW-0393">Immunoglobulin domain</keyword>
<evidence type="ECO:0000256" key="15">
    <source>
        <dbReference type="ARBA" id="ARBA00023170"/>
    </source>
</evidence>
<evidence type="ECO:0000259" key="22">
    <source>
        <dbReference type="PROSITE" id="PS50024"/>
    </source>
</evidence>
<evidence type="ECO:0000256" key="17">
    <source>
        <dbReference type="ARBA" id="ARBA00023319"/>
    </source>
</evidence>
<dbReference type="Gene3D" id="3.30.70.960">
    <property type="entry name" value="SEA domain"/>
    <property type="match status" value="1"/>
</dbReference>
<dbReference type="GO" id="GO:0005524">
    <property type="term" value="F:ATP binding"/>
    <property type="evidence" value="ECO:0007669"/>
    <property type="project" value="UniProtKB-UniRule"/>
</dbReference>
<dbReference type="GO" id="GO:0005886">
    <property type="term" value="C:plasma membrane"/>
    <property type="evidence" value="ECO:0007669"/>
    <property type="project" value="TreeGrafter"/>
</dbReference>
<dbReference type="Gene3D" id="2.60.40.10">
    <property type="entry name" value="Immunoglobulins"/>
    <property type="match status" value="1"/>
</dbReference>
<evidence type="ECO:0000256" key="2">
    <source>
        <dbReference type="ARBA" id="ARBA00011902"/>
    </source>
</evidence>
<keyword evidence="25" id="KW-1185">Reference proteome</keyword>
<feature type="domain" description="Protein kinase" evidence="21">
    <location>
        <begin position="301"/>
        <end position="506"/>
    </location>
</feature>
<evidence type="ECO:0000256" key="20">
    <source>
        <dbReference type="SAM" id="Phobius"/>
    </source>
</evidence>
<dbReference type="CDD" id="cd00192">
    <property type="entry name" value="PTKc"/>
    <property type="match status" value="1"/>
</dbReference>
<evidence type="ECO:0000259" key="23">
    <source>
        <dbReference type="PROSITE" id="PS50853"/>
    </source>
</evidence>
<dbReference type="AlphaFoldDB" id="A0AAD9UZP3"/>
<evidence type="ECO:0000313" key="24">
    <source>
        <dbReference type="EMBL" id="KAK2555707.1"/>
    </source>
</evidence>
<dbReference type="InterPro" id="IPR036364">
    <property type="entry name" value="SEA_dom_sf"/>
</dbReference>
<proteinExistence type="predicted"/>
<dbReference type="InterPro" id="IPR050122">
    <property type="entry name" value="RTK"/>
</dbReference>
<evidence type="ECO:0000256" key="12">
    <source>
        <dbReference type="ARBA" id="ARBA00023136"/>
    </source>
</evidence>
<dbReference type="SMART" id="SM00200">
    <property type="entry name" value="SEA"/>
    <property type="match status" value="1"/>
</dbReference>
<dbReference type="PANTHER" id="PTHR24416:SF617">
    <property type="entry name" value="RET ONCOGENE, ISOFORM A"/>
    <property type="match status" value="1"/>
</dbReference>
<comment type="function">
    <text evidence="18">Receptor for basic fibroblast growth factor.</text>
</comment>
<dbReference type="Pfam" id="PF00041">
    <property type="entry name" value="fn3"/>
    <property type="match status" value="1"/>
</dbReference>
<evidence type="ECO:0000313" key="25">
    <source>
        <dbReference type="Proteomes" id="UP001249851"/>
    </source>
</evidence>
<dbReference type="PROSITE" id="PS50024">
    <property type="entry name" value="SEA"/>
    <property type="match status" value="1"/>
</dbReference>
<dbReference type="Gene3D" id="1.10.510.10">
    <property type="entry name" value="Transferase(Phosphotransferase) domain 1"/>
    <property type="match status" value="1"/>
</dbReference>
<evidence type="ECO:0000256" key="3">
    <source>
        <dbReference type="ARBA" id="ARBA00022553"/>
    </source>
</evidence>
<keyword evidence="4" id="KW-0808">Transferase</keyword>
<keyword evidence="12 20" id="KW-0472">Membrane</keyword>
<dbReference type="InterPro" id="IPR013783">
    <property type="entry name" value="Ig-like_fold"/>
</dbReference>
<keyword evidence="8 19" id="KW-0547">Nucleotide-binding</keyword>
<evidence type="ECO:0000256" key="14">
    <source>
        <dbReference type="ARBA" id="ARBA00023157"/>
    </source>
</evidence>
<dbReference type="SMART" id="SM00060">
    <property type="entry name" value="FN3"/>
    <property type="match status" value="1"/>
</dbReference>
<dbReference type="PANTHER" id="PTHR24416">
    <property type="entry name" value="TYROSINE-PROTEIN KINASE RECEPTOR"/>
    <property type="match status" value="1"/>
</dbReference>
<feature type="binding site" evidence="19">
    <location>
        <position position="333"/>
    </location>
    <ligand>
        <name>ATP</name>
        <dbReference type="ChEBI" id="CHEBI:30616"/>
    </ligand>
</feature>
<feature type="domain" description="SEA" evidence="22">
    <location>
        <begin position="1"/>
        <end position="107"/>
    </location>
</feature>
<dbReference type="Gene3D" id="3.30.200.20">
    <property type="entry name" value="Phosphorylase Kinase, domain 1"/>
    <property type="match status" value="1"/>
</dbReference>
<feature type="domain" description="Fibronectin type-III" evidence="23">
    <location>
        <begin position="112"/>
        <end position="210"/>
    </location>
</feature>
<evidence type="ECO:0000256" key="16">
    <source>
        <dbReference type="ARBA" id="ARBA00023180"/>
    </source>
</evidence>
<dbReference type="PROSITE" id="PS00107">
    <property type="entry name" value="PROTEIN_KINASE_ATP"/>
    <property type="match status" value="1"/>
</dbReference>
<keyword evidence="14" id="KW-1015">Disulfide bond</keyword>
<evidence type="ECO:0000256" key="11">
    <source>
        <dbReference type="ARBA" id="ARBA00022989"/>
    </source>
</evidence>
<dbReference type="PROSITE" id="PS50853">
    <property type="entry name" value="FN3"/>
    <property type="match status" value="1"/>
</dbReference>
<dbReference type="SUPFAM" id="SSF49265">
    <property type="entry name" value="Fibronectin type III"/>
    <property type="match status" value="1"/>
</dbReference>
<dbReference type="InterPro" id="IPR036116">
    <property type="entry name" value="FN3_sf"/>
</dbReference>
<keyword evidence="5 20" id="KW-0812">Transmembrane</keyword>
<keyword evidence="11 20" id="KW-1133">Transmembrane helix</keyword>
<dbReference type="SUPFAM" id="SSF82671">
    <property type="entry name" value="SEA domain"/>
    <property type="match status" value="1"/>
</dbReference>
<keyword evidence="3" id="KW-0597">Phosphoprotein</keyword>
<gene>
    <name evidence="24" type="ORF">P5673_022747</name>
</gene>
<dbReference type="EC" id="2.7.10.1" evidence="2"/>
<comment type="subcellular location">
    <subcellularLocation>
        <location evidence="1">Membrane</location>
        <topology evidence="1">Single-pass membrane protein</topology>
    </subcellularLocation>
</comment>
<reference evidence="24" key="2">
    <citation type="journal article" date="2023" name="Science">
        <title>Genomic signatures of disease resistance in endangered staghorn corals.</title>
        <authorList>
            <person name="Vollmer S.V."/>
            <person name="Selwyn J.D."/>
            <person name="Despard B.A."/>
            <person name="Roesel C.L."/>
        </authorList>
    </citation>
    <scope>NUCLEOTIDE SEQUENCE</scope>
    <source>
        <strain evidence="24">K2</strain>
    </source>
</reference>
<evidence type="ECO:0000256" key="10">
    <source>
        <dbReference type="ARBA" id="ARBA00022840"/>
    </source>
</evidence>
<evidence type="ECO:0000259" key="21">
    <source>
        <dbReference type="PROSITE" id="PS50011"/>
    </source>
</evidence>
<evidence type="ECO:0000256" key="8">
    <source>
        <dbReference type="ARBA" id="ARBA00022741"/>
    </source>
</evidence>
<evidence type="ECO:0000256" key="9">
    <source>
        <dbReference type="ARBA" id="ARBA00022777"/>
    </source>
</evidence>
<keyword evidence="15 24" id="KW-0675">Receptor</keyword>
<evidence type="ECO:0000256" key="6">
    <source>
        <dbReference type="ARBA" id="ARBA00022729"/>
    </source>
</evidence>
<dbReference type="InterPro" id="IPR000719">
    <property type="entry name" value="Prot_kinase_dom"/>
</dbReference>
<dbReference type="PROSITE" id="PS50011">
    <property type="entry name" value="PROTEIN_KINASE_DOM"/>
    <property type="match status" value="1"/>
</dbReference>
<dbReference type="Proteomes" id="UP001249851">
    <property type="component" value="Unassembled WGS sequence"/>
</dbReference>
<dbReference type="InterPro" id="IPR017441">
    <property type="entry name" value="Protein_kinase_ATP_BS"/>
</dbReference>
<evidence type="ECO:0000256" key="4">
    <source>
        <dbReference type="ARBA" id="ARBA00022679"/>
    </source>
</evidence>
<evidence type="ECO:0000256" key="19">
    <source>
        <dbReference type="PROSITE-ProRule" id="PRU10141"/>
    </source>
</evidence>
<organism evidence="24 25">
    <name type="scientific">Acropora cervicornis</name>
    <name type="common">Staghorn coral</name>
    <dbReference type="NCBI Taxonomy" id="6130"/>
    <lineage>
        <taxon>Eukaryota</taxon>
        <taxon>Metazoa</taxon>
        <taxon>Cnidaria</taxon>
        <taxon>Anthozoa</taxon>
        <taxon>Hexacorallia</taxon>
        <taxon>Scleractinia</taxon>
        <taxon>Astrocoeniina</taxon>
        <taxon>Acroporidae</taxon>
        <taxon>Acropora</taxon>
    </lineage>
</organism>
<dbReference type="GO" id="GO:0043235">
    <property type="term" value="C:receptor complex"/>
    <property type="evidence" value="ECO:0007669"/>
    <property type="project" value="TreeGrafter"/>
</dbReference>
<name>A0AAD9UZP3_ACRCE</name>
<reference evidence="24" key="1">
    <citation type="journal article" date="2023" name="G3 (Bethesda)">
        <title>Whole genome assembly and annotation of the endangered Caribbean coral Acropora cervicornis.</title>
        <authorList>
            <person name="Selwyn J.D."/>
            <person name="Vollmer S.V."/>
        </authorList>
    </citation>
    <scope>NUCLEOTIDE SEQUENCE</scope>
    <source>
        <strain evidence="24">K2</strain>
    </source>
</reference>
<dbReference type="Pfam" id="PF01390">
    <property type="entry name" value="SEA"/>
    <property type="match status" value="1"/>
</dbReference>